<keyword evidence="2 7" id="KW-0813">Transport</keyword>
<comment type="caution">
    <text evidence="10">The sequence shown here is derived from an EMBL/GenBank/DDBJ whole genome shotgun (WGS) entry which is preliminary data.</text>
</comment>
<dbReference type="Pfam" id="PF07715">
    <property type="entry name" value="Plug"/>
    <property type="match status" value="1"/>
</dbReference>
<evidence type="ECO:0000256" key="6">
    <source>
        <dbReference type="ARBA" id="ARBA00023237"/>
    </source>
</evidence>
<dbReference type="Proteomes" id="UP000279089">
    <property type="component" value="Unassembled WGS sequence"/>
</dbReference>
<accession>A0A3N4MKQ3</accession>
<evidence type="ECO:0000256" key="7">
    <source>
        <dbReference type="PROSITE-ProRule" id="PRU01360"/>
    </source>
</evidence>
<protein>
    <submittedName>
        <fullName evidence="10">SusC/RagA family TonB-linked outer membrane protein</fullName>
    </submittedName>
</protein>
<evidence type="ECO:0000256" key="4">
    <source>
        <dbReference type="ARBA" id="ARBA00022692"/>
    </source>
</evidence>
<evidence type="ECO:0000256" key="5">
    <source>
        <dbReference type="ARBA" id="ARBA00023136"/>
    </source>
</evidence>
<evidence type="ECO:0000259" key="9">
    <source>
        <dbReference type="Pfam" id="PF07715"/>
    </source>
</evidence>
<dbReference type="PROSITE" id="PS52016">
    <property type="entry name" value="TONB_DEPENDENT_REC_3"/>
    <property type="match status" value="1"/>
</dbReference>
<evidence type="ECO:0000256" key="3">
    <source>
        <dbReference type="ARBA" id="ARBA00022452"/>
    </source>
</evidence>
<proteinExistence type="inferred from homology"/>
<evidence type="ECO:0000256" key="8">
    <source>
        <dbReference type="SAM" id="SignalP"/>
    </source>
</evidence>
<comment type="similarity">
    <text evidence="7">Belongs to the TonB-dependent receptor family.</text>
</comment>
<gene>
    <name evidence="10" type="ORF">EG028_16080</name>
</gene>
<dbReference type="InterPro" id="IPR023996">
    <property type="entry name" value="TonB-dep_OMP_SusC/RagA"/>
</dbReference>
<keyword evidence="3 7" id="KW-1134">Transmembrane beta strand</keyword>
<dbReference type="InterPro" id="IPR037066">
    <property type="entry name" value="Plug_dom_sf"/>
</dbReference>
<dbReference type="InterPro" id="IPR012910">
    <property type="entry name" value="Plug_dom"/>
</dbReference>
<comment type="subcellular location">
    <subcellularLocation>
        <location evidence="1 7">Cell outer membrane</location>
        <topology evidence="1 7">Multi-pass membrane protein</topology>
    </subcellularLocation>
</comment>
<keyword evidence="5 7" id="KW-0472">Membrane</keyword>
<feature type="signal peptide" evidence="8">
    <location>
        <begin position="1"/>
        <end position="19"/>
    </location>
</feature>
<keyword evidence="4 7" id="KW-0812">Transmembrane</keyword>
<dbReference type="EMBL" id="RMBX01000008">
    <property type="protein sequence ID" value="RPD40169.1"/>
    <property type="molecule type" value="Genomic_DNA"/>
</dbReference>
<feature type="domain" description="TonB-dependent receptor plug" evidence="9">
    <location>
        <begin position="49"/>
        <end position="156"/>
    </location>
</feature>
<keyword evidence="11" id="KW-1185">Reference proteome</keyword>
<dbReference type="Gene3D" id="2.170.130.10">
    <property type="entry name" value="TonB-dependent receptor, plug domain"/>
    <property type="match status" value="1"/>
</dbReference>
<evidence type="ECO:0000256" key="2">
    <source>
        <dbReference type="ARBA" id="ARBA00022448"/>
    </source>
</evidence>
<dbReference type="AlphaFoldDB" id="A0A3N4MKQ3"/>
<evidence type="ECO:0000256" key="1">
    <source>
        <dbReference type="ARBA" id="ARBA00004571"/>
    </source>
</evidence>
<dbReference type="GO" id="GO:0009279">
    <property type="term" value="C:cell outer membrane"/>
    <property type="evidence" value="ECO:0007669"/>
    <property type="project" value="UniProtKB-SubCell"/>
</dbReference>
<reference evidence="11" key="1">
    <citation type="submission" date="2018-11" db="EMBL/GenBank/DDBJ databases">
        <title>Chitinophaga lutea sp.nov., isolate from arsenic contaminated soil.</title>
        <authorList>
            <person name="Zong Y."/>
        </authorList>
    </citation>
    <scope>NUCLEOTIDE SEQUENCE [LARGE SCALE GENOMIC DNA]</scope>
    <source>
        <strain evidence="11">YLT18</strain>
    </source>
</reference>
<sequence>MKQTLYLWLMTAISIPGVAQVPTGKPDTTGVPRMLDEVAITGYSTATRRQYTGAVSTIPGNQVNNVPMASFDQLLQGRAAGLYVASGSGQPGAAARVLIRGQATNGGTTSPLYVVDGIAVESGVFMSMNPSDFESVIILKDANATALYGSRGANGVIVINTKRGKAGDISLRFNTQHGFSQLARDHFDMMSTQERLQFEEEVGRETGRTLGAGWIFSPLNPANAALPAATKTRYAAILDSMRQINTNWPDQFLRSAAPFHEYELSASGGTDAIRFYSSANYLSQQGIIKRSGLERYSFRTNLDVRTKKFTAAINTAVGYTNNNLVESEGSSNSANPIAAVYYALPYEAPYVNGVLMHNGNKSQLGGAFDTREGSNAIERMENSTYKINQLKGMINTDLKYYFTDWLYASSNLGMDYRENVETRTIRPGSHSGSQDGVPGKQGMHREEMIRYYQFTATTGLTFDRTLQEKHRLTVGGFYEFNRIKYSNMAVTGYGITPGLDGTLSGITPGSALNSFIPQVGGRKTGSALISLVGLARYLYDEKYSLNVSYRRDGSSTLPEKNRWHGFYSVGAGYDLGRESFMQRLSWINTLRIRASYGSSAAPSAQNFAYAAGYGASRYDGSPAVIPTSVGNSEYNWEYTNTFNAGLDIELLNRRIRLIADWYNRSTEGLFLEEQLSQTSGFSSRPINAGTIRNRGIEADLSGDIIRTKDLTWSAGFNIALNNNRVMDLGGANEFTMGTYIMRVGLPVNSHYVVKWGGVDPQTGRAFYYDRQSKPTSSYSVATQSVADFGSSDPRYTGGFYTRLNWKGFAADVFFTYAQDFLRYNSIEIYTLNNNSFAASNQGRRWQDRWRKPGDITDIPSFADTRNFTSRDLQDASYVRLRNVKLSYTIPSRILTPTQFLRGAIVYLQGQNLLTFTKWDGFDPEDNNGNAFFEYPSPRTITAGVSIQF</sequence>
<feature type="chain" id="PRO_5018168882" evidence="8">
    <location>
        <begin position="20"/>
        <end position="948"/>
    </location>
</feature>
<evidence type="ECO:0000313" key="11">
    <source>
        <dbReference type="Proteomes" id="UP000279089"/>
    </source>
</evidence>
<dbReference type="InterPro" id="IPR023997">
    <property type="entry name" value="TonB-dep_OMP_SusC/RagA_CS"/>
</dbReference>
<dbReference type="InterPro" id="IPR036942">
    <property type="entry name" value="Beta-barrel_TonB_sf"/>
</dbReference>
<dbReference type="NCBIfam" id="TIGR04056">
    <property type="entry name" value="OMP_RagA_SusC"/>
    <property type="match status" value="1"/>
</dbReference>
<organism evidence="10 11">
    <name type="scientific">Chitinophaga barathri</name>
    <dbReference type="NCBI Taxonomy" id="1647451"/>
    <lineage>
        <taxon>Bacteria</taxon>
        <taxon>Pseudomonadati</taxon>
        <taxon>Bacteroidota</taxon>
        <taxon>Chitinophagia</taxon>
        <taxon>Chitinophagales</taxon>
        <taxon>Chitinophagaceae</taxon>
        <taxon>Chitinophaga</taxon>
    </lineage>
</organism>
<keyword evidence="6 7" id="KW-0998">Cell outer membrane</keyword>
<evidence type="ECO:0000313" key="10">
    <source>
        <dbReference type="EMBL" id="RPD40169.1"/>
    </source>
</evidence>
<dbReference type="OrthoDB" id="9768177at2"/>
<dbReference type="SUPFAM" id="SSF56935">
    <property type="entry name" value="Porins"/>
    <property type="match status" value="1"/>
</dbReference>
<dbReference type="NCBIfam" id="TIGR04057">
    <property type="entry name" value="SusC_RagA_signa"/>
    <property type="match status" value="1"/>
</dbReference>
<dbReference type="InterPro" id="IPR039426">
    <property type="entry name" value="TonB-dep_rcpt-like"/>
</dbReference>
<name>A0A3N4MKQ3_9BACT</name>
<keyword evidence="8" id="KW-0732">Signal</keyword>
<dbReference type="Gene3D" id="2.40.170.20">
    <property type="entry name" value="TonB-dependent receptor, beta-barrel domain"/>
    <property type="match status" value="1"/>
</dbReference>